<keyword evidence="2" id="KW-0255">Endonuclease</keyword>
<evidence type="ECO:0000259" key="1">
    <source>
        <dbReference type="Pfam" id="PF04471"/>
    </source>
</evidence>
<name>A0ABY8LNN0_9GAMM</name>
<dbReference type="EC" id="3.1.21.-" evidence="2"/>
<keyword evidence="2" id="KW-0540">Nuclease</keyword>
<dbReference type="Pfam" id="PF04471">
    <property type="entry name" value="Mrr_cat"/>
    <property type="match status" value="1"/>
</dbReference>
<gene>
    <name evidence="2" type="ORF">QEN58_18090</name>
</gene>
<evidence type="ECO:0000313" key="3">
    <source>
        <dbReference type="Proteomes" id="UP001179830"/>
    </source>
</evidence>
<dbReference type="EMBL" id="CP122961">
    <property type="protein sequence ID" value="WGI25219.1"/>
    <property type="molecule type" value="Genomic_DNA"/>
</dbReference>
<keyword evidence="2" id="KW-0378">Hydrolase</keyword>
<dbReference type="GO" id="GO:0004519">
    <property type="term" value="F:endonuclease activity"/>
    <property type="evidence" value="ECO:0007669"/>
    <property type="project" value="UniProtKB-KW"/>
</dbReference>
<dbReference type="InterPro" id="IPR011335">
    <property type="entry name" value="Restrct_endonuc-II-like"/>
</dbReference>
<dbReference type="InterPro" id="IPR007560">
    <property type="entry name" value="Restrct_endonuc_IV_Mrr"/>
</dbReference>
<dbReference type="Proteomes" id="UP001179830">
    <property type="component" value="Chromosome"/>
</dbReference>
<accession>A0ABY8LNN0</accession>
<keyword evidence="3" id="KW-1185">Reference proteome</keyword>
<dbReference type="GO" id="GO:0016787">
    <property type="term" value="F:hydrolase activity"/>
    <property type="evidence" value="ECO:0007669"/>
    <property type="project" value="UniProtKB-KW"/>
</dbReference>
<feature type="domain" description="Restriction endonuclease type IV Mrr" evidence="1">
    <location>
        <begin position="49"/>
        <end position="119"/>
    </location>
</feature>
<reference evidence="2" key="1">
    <citation type="submission" date="2023-04" db="EMBL/GenBank/DDBJ databases">
        <title>Complete genome sequence of Halomonas alkaliantarctica MSP3 isolated from marine sediment, Jeju Island.</title>
        <authorList>
            <person name="Park S.-J."/>
        </authorList>
    </citation>
    <scope>NUCLEOTIDE SEQUENCE</scope>
    <source>
        <strain evidence="2">MSP3</strain>
    </source>
</reference>
<dbReference type="RefSeq" id="WP_280104985.1">
    <property type="nucleotide sequence ID" value="NZ_CP122961.1"/>
</dbReference>
<proteinExistence type="predicted"/>
<organism evidence="2 3">
    <name type="scientific">Halomonas alkaliantarctica</name>
    <dbReference type="NCBI Taxonomy" id="232346"/>
    <lineage>
        <taxon>Bacteria</taxon>
        <taxon>Pseudomonadati</taxon>
        <taxon>Pseudomonadota</taxon>
        <taxon>Gammaproteobacteria</taxon>
        <taxon>Oceanospirillales</taxon>
        <taxon>Halomonadaceae</taxon>
        <taxon>Halomonas</taxon>
    </lineage>
</organism>
<sequence>MANNGREYEQFVGLLHQALLNAETLTAQRNIEVQRNKKILDSCGVEREFDIYWEYELAGITYKTVIECKDYNSKITLEKLDALIGKVRDIPDLKAVFATQKGYQSGAISKAQHNKIDLLVVREQNDSDWQDVDGSPFIKEVHSNVTIRMPANITNICPLLDAGWAKDKMGIDVGSEFSISGLNNEIFIDNDDNGDTYSLHQLAGKLAPIASSEYGEFKKEERFSSGWIRGPDFRYKIKGYDVTYSLSEPHTEKIVIDFSKELVGVIEYLQKGTKKTIFRNGIIKEKLLPVKR</sequence>
<protein>
    <submittedName>
        <fullName evidence="2">Restriction endonuclease</fullName>
        <ecNumber evidence="2">3.1.21.-</ecNumber>
    </submittedName>
</protein>
<evidence type="ECO:0000313" key="2">
    <source>
        <dbReference type="EMBL" id="WGI25219.1"/>
    </source>
</evidence>
<dbReference type="SUPFAM" id="SSF52980">
    <property type="entry name" value="Restriction endonuclease-like"/>
    <property type="match status" value="1"/>
</dbReference>